<dbReference type="PIRSF" id="PIRSF006060">
    <property type="entry name" value="AA_transporter"/>
    <property type="match status" value="1"/>
</dbReference>
<feature type="transmembrane region" description="Helical" evidence="8">
    <location>
        <begin position="234"/>
        <end position="254"/>
    </location>
</feature>
<evidence type="ECO:0000256" key="1">
    <source>
        <dbReference type="ARBA" id="ARBA00004141"/>
    </source>
</evidence>
<feature type="transmembrane region" description="Helical" evidence="8">
    <location>
        <begin position="368"/>
        <end position="387"/>
    </location>
</feature>
<dbReference type="PANTHER" id="PTHR43341">
    <property type="entry name" value="AMINO ACID PERMEASE"/>
    <property type="match status" value="1"/>
</dbReference>
<feature type="compositionally biased region" description="Polar residues" evidence="7">
    <location>
        <begin position="1"/>
        <end position="23"/>
    </location>
</feature>
<dbReference type="Gene3D" id="1.20.1740.10">
    <property type="entry name" value="Amino acid/polyamine transporter I"/>
    <property type="match status" value="1"/>
</dbReference>
<evidence type="ECO:0000256" key="8">
    <source>
        <dbReference type="SAM" id="Phobius"/>
    </source>
</evidence>
<dbReference type="EMBL" id="JAPZBQ010000001">
    <property type="protein sequence ID" value="KAJ5351250.1"/>
    <property type="molecule type" value="Genomic_DNA"/>
</dbReference>
<keyword evidence="5 8" id="KW-1133">Transmembrane helix</keyword>
<dbReference type="Proteomes" id="UP001147695">
    <property type="component" value="Unassembled WGS sequence"/>
</dbReference>
<evidence type="ECO:0000256" key="4">
    <source>
        <dbReference type="ARBA" id="ARBA00022970"/>
    </source>
</evidence>
<dbReference type="InterPro" id="IPR004841">
    <property type="entry name" value="AA-permease/SLC12A_dom"/>
</dbReference>
<feature type="region of interest" description="Disordered" evidence="7">
    <location>
        <begin position="1"/>
        <end position="36"/>
    </location>
</feature>
<feature type="transmembrane region" description="Helical" evidence="8">
    <location>
        <begin position="195"/>
        <end position="214"/>
    </location>
</feature>
<feature type="transmembrane region" description="Helical" evidence="8">
    <location>
        <begin position="328"/>
        <end position="347"/>
    </location>
</feature>
<dbReference type="PANTHER" id="PTHR43341:SF26">
    <property type="entry name" value="GENERAL AMINO ACID PERMEASE AGP3"/>
    <property type="match status" value="1"/>
</dbReference>
<keyword evidence="2" id="KW-0813">Transport</keyword>
<feature type="transmembrane region" description="Helical" evidence="8">
    <location>
        <begin position="447"/>
        <end position="469"/>
    </location>
</feature>
<evidence type="ECO:0000256" key="2">
    <source>
        <dbReference type="ARBA" id="ARBA00022448"/>
    </source>
</evidence>
<feature type="transmembrane region" description="Helical" evidence="8">
    <location>
        <begin position="475"/>
        <end position="495"/>
    </location>
</feature>
<evidence type="ECO:0000256" key="6">
    <source>
        <dbReference type="ARBA" id="ARBA00023136"/>
    </source>
</evidence>
<dbReference type="GO" id="GO:0016020">
    <property type="term" value="C:membrane"/>
    <property type="evidence" value="ECO:0007669"/>
    <property type="project" value="UniProtKB-SubCell"/>
</dbReference>
<evidence type="ECO:0000313" key="11">
    <source>
        <dbReference type="Proteomes" id="UP001147695"/>
    </source>
</evidence>
<keyword evidence="3 8" id="KW-0812">Transmembrane</keyword>
<dbReference type="Pfam" id="PF00324">
    <property type="entry name" value="AA_permease"/>
    <property type="match status" value="1"/>
</dbReference>
<dbReference type="FunFam" id="1.20.1740.10:FF:000001">
    <property type="entry name" value="Amino acid permease"/>
    <property type="match status" value="1"/>
</dbReference>
<dbReference type="GO" id="GO:0015171">
    <property type="term" value="F:amino acid transmembrane transporter activity"/>
    <property type="evidence" value="ECO:0007669"/>
    <property type="project" value="TreeGrafter"/>
</dbReference>
<feature type="transmembrane region" description="Helical" evidence="8">
    <location>
        <begin position="161"/>
        <end position="183"/>
    </location>
</feature>
<dbReference type="InterPro" id="IPR050524">
    <property type="entry name" value="APC_YAT"/>
</dbReference>
<keyword evidence="6 8" id="KW-0472">Membrane</keyword>
<feature type="transmembrane region" description="Helical" evidence="8">
    <location>
        <begin position="122"/>
        <end position="141"/>
    </location>
</feature>
<name>A0A9W9UPZ9_PENBR</name>
<evidence type="ECO:0000313" key="10">
    <source>
        <dbReference type="EMBL" id="KAJ5351250.1"/>
    </source>
</evidence>
<evidence type="ECO:0000259" key="9">
    <source>
        <dbReference type="Pfam" id="PF00324"/>
    </source>
</evidence>
<reference evidence="10" key="2">
    <citation type="journal article" date="2023" name="IMA Fungus">
        <title>Comparative genomic study of the Penicillium genus elucidates a diverse pangenome and 15 lateral gene transfer events.</title>
        <authorList>
            <person name="Petersen C."/>
            <person name="Sorensen T."/>
            <person name="Nielsen M.R."/>
            <person name="Sondergaard T.E."/>
            <person name="Sorensen J.L."/>
            <person name="Fitzpatrick D.A."/>
            <person name="Frisvad J.C."/>
            <person name="Nielsen K.L."/>
        </authorList>
    </citation>
    <scope>NUCLEOTIDE SEQUENCE</scope>
    <source>
        <strain evidence="10">IBT 35673</strain>
    </source>
</reference>
<feature type="domain" description="Amino acid permease/ SLC12A" evidence="9">
    <location>
        <begin position="52"/>
        <end position="502"/>
    </location>
</feature>
<proteinExistence type="predicted"/>
<dbReference type="InterPro" id="IPR004840">
    <property type="entry name" value="Amino_acid_permease_CS"/>
</dbReference>
<reference evidence="10" key="1">
    <citation type="submission" date="2022-12" db="EMBL/GenBank/DDBJ databases">
        <authorList>
            <person name="Petersen C."/>
        </authorList>
    </citation>
    <scope>NUCLEOTIDE SEQUENCE</scope>
    <source>
        <strain evidence="10">IBT 35673</strain>
    </source>
</reference>
<keyword evidence="4" id="KW-0029">Amino-acid transport</keyword>
<protein>
    <recommendedName>
        <fullName evidence="9">Amino acid permease/ SLC12A domain-containing protein</fullName>
    </recommendedName>
</protein>
<gene>
    <name evidence="10" type="ORF">N7452_000224</name>
</gene>
<organism evidence="10 11">
    <name type="scientific">Penicillium brevicompactum</name>
    <dbReference type="NCBI Taxonomy" id="5074"/>
    <lineage>
        <taxon>Eukaryota</taxon>
        <taxon>Fungi</taxon>
        <taxon>Dikarya</taxon>
        <taxon>Ascomycota</taxon>
        <taxon>Pezizomycotina</taxon>
        <taxon>Eurotiomycetes</taxon>
        <taxon>Eurotiomycetidae</taxon>
        <taxon>Eurotiales</taxon>
        <taxon>Aspergillaceae</taxon>
        <taxon>Penicillium</taxon>
    </lineage>
</organism>
<evidence type="ECO:0000256" key="3">
    <source>
        <dbReference type="ARBA" id="ARBA00022692"/>
    </source>
</evidence>
<feature type="transmembrane region" description="Helical" evidence="8">
    <location>
        <begin position="275"/>
        <end position="293"/>
    </location>
</feature>
<evidence type="ECO:0000256" key="7">
    <source>
        <dbReference type="SAM" id="MobiDB-lite"/>
    </source>
</evidence>
<feature type="transmembrane region" description="Helical" evidence="8">
    <location>
        <begin position="51"/>
        <end position="72"/>
    </location>
</feature>
<comment type="caution">
    <text evidence="10">The sequence shown here is derived from an EMBL/GenBank/DDBJ whole genome shotgun (WGS) entry which is preliminary data.</text>
</comment>
<dbReference type="AlphaFoldDB" id="A0A9W9UPZ9"/>
<sequence length="540" mass="60699">MAELSISQKAADTSKAPTITTEPQYDDEPRRDTSGDIIEDGLRRGLKGRQFVIIALGSIIGPGCFYGLGYGIYEAGPLGLLVGFSIVGVSMWILMQSVGEVATLFPVHGGFVEHCDRFVDPAFSFAVSWLYYFMWSVFLASDWNNATVFLQFWIPDTTIPVWAWYILFFVFFSLLTTLGVNFYGETEYYFGMFKFFSLVVLFFISILADTGAFGNGYVGFKYWKEPYGPIQNGINGFGQVFVLAAAYYVGTEIVSVAAGESKNPQRDVPRATNSILYRILFVFIGMSFFQGLICPSTSDDLVHPASKTASSPFTIGFQLAGWKSSAHFVNAIILIAFISAANGVIYIQSRALYSLALKRKAPSLFARTNARGVPYPAILFSNMWGFLGLMSLQTTAGSLFSYFTSFGGTAAYIAWAAITFVHIRVRTAATRKGIDAKEFPFTAPGHISLYWGNFLFNIFLLLIQGFTVFETPFDYKLFIASYISIPVFFFMYIGYKWYFKTKWVPLDDIDFPQRSKWRTRDLENTKKTSWGTRILRLLKE</sequence>
<accession>A0A9W9UPZ9</accession>
<comment type="subcellular location">
    <subcellularLocation>
        <location evidence="1">Membrane</location>
        <topology evidence="1">Multi-pass membrane protein</topology>
    </subcellularLocation>
</comment>
<evidence type="ECO:0000256" key="5">
    <source>
        <dbReference type="ARBA" id="ARBA00022989"/>
    </source>
</evidence>
<feature type="transmembrane region" description="Helical" evidence="8">
    <location>
        <begin position="399"/>
        <end position="423"/>
    </location>
</feature>
<dbReference type="PROSITE" id="PS00218">
    <property type="entry name" value="AMINO_ACID_PERMEASE_1"/>
    <property type="match status" value="1"/>
</dbReference>